<evidence type="ECO:0000313" key="1">
    <source>
        <dbReference type="EMBL" id="MBA8882131.1"/>
    </source>
</evidence>
<reference evidence="1 2" key="1">
    <citation type="submission" date="2020-07" db="EMBL/GenBank/DDBJ databases">
        <title>Genomic Encyclopedia of Type Strains, Phase IV (KMG-V): Genome sequencing to study the core and pangenomes of soil and plant-associated prokaryotes.</title>
        <authorList>
            <person name="Whitman W."/>
        </authorList>
    </citation>
    <scope>NUCLEOTIDE SEQUENCE [LARGE SCALE GENOMIC DNA]</scope>
    <source>
        <strain evidence="1 2">AN3</strain>
    </source>
</reference>
<dbReference type="EMBL" id="JACGXN010000026">
    <property type="protein sequence ID" value="MBA8882131.1"/>
    <property type="molecule type" value="Genomic_DNA"/>
</dbReference>
<dbReference type="Proteomes" id="UP000549052">
    <property type="component" value="Unassembled WGS sequence"/>
</dbReference>
<comment type="caution">
    <text evidence="1">The sequence shown here is derived from an EMBL/GenBank/DDBJ whole genome shotgun (WGS) entry which is preliminary data.</text>
</comment>
<organism evidence="1 2">
    <name type="scientific">Phyllobacterium myrsinacearum</name>
    <dbReference type="NCBI Taxonomy" id="28101"/>
    <lineage>
        <taxon>Bacteria</taxon>
        <taxon>Pseudomonadati</taxon>
        <taxon>Pseudomonadota</taxon>
        <taxon>Alphaproteobacteria</taxon>
        <taxon>Hyphomicrobiales</taxon>
        <taxon>Phyllobacteriaceae</taxon>
        <taxon>Phyllobacterium</taxon>
    </lineage>
</organism>
<proteinExistence type="predicted"/>
<dbReference type="AlphaFoldDB" id="A0A839EPW6"/>
<protein>
    <submittedName>
        <fullName evidence="1">Uncharacterized protein</fullName>
    </submittedName>
</protein>
<keyword evidence="2" id="KW-1185">Reference proteome</keyword>
<name>A0A839EPW6_9HYPH</name>
<sequence>MYIETAFPYAKVQSVASSPMQSCCFPVIVSGATSPLIER</sequence>
<accession>A0A839EPW6</accession>
<evidence type="ECO:0000313" key="2">
    <source>
        <dbReference type="Proteomes" id="UP000549052"/>
    </source>
</evidence>
<gene>
    <name evidence="1" type="ORF">FHW16_005880</name>
</gene>